<reference evidence="2" key="1">
    <citation type="submission" date="2020-05" db="EMBL/GenBank/DDBJ databases">
        <authorList>
            <person name="Chiriac C."/>
            <person name="Salcher M."/>
            <person name="Ghai R."/>
            <person name="Kavagutti S V."/>
        </authorList>
    </citation>
    <scope>NUCLEOTIDE SEQUENCE</scope>
</reference>
<gene>
    <name evidence="2" type="ORF">UFOPK3516_00935</name>
</gene>
<name>A0A6J7FYD0_9ZZZZ</name>
<evidence type="ECO:0000256" key="1">
    <source>
        <dbReference type="SAM" id="MobiDB-lite"/>
    </source>
</evidence>
<proteinExistence type="predicted"/>
<protein>
    <submittedName>
        <fullName evidence="2">Unannotated protein</fullName>
    </submittedName>
</protein>
<accession>A0A6J7FYD0</accession>
<feature type="region of interest" description="Disordered" evidence="1">
    <location>
        <begin position="1"/>
        <end position="27"/>
    </location>
</feature>
<sequence length="69" mass="7277">MVAGAGNVEHGERLGSLPRGNHECRGSPLEGSHALLHHFLCGVHDARVDVSKLGQCEEVLGMLGAVEHV</sequence>
<evidence type="ECO:0000313" key="2">
    <source>
        <dbReference type="EMBL" id="CAB4900962.1"/>
    </source>
</evidence>
<dbReference type="EMBL" id="CAFBMB010000064">
    <property type="protein sequence ID" value="CAB4900962.1"/>
    <property type="molecule type" value="Genomic_DNA"/>
</dbReference>
<organism evidence="2">
    <name type="scientific">freshwater metagenome</name>
    <dbReference type="NCBI Taxonomy" id="449393"/>
    <lineage>
        <taxon>unclassified sequences</taxon>
        <taxon>metagenomes</taxon>
        <taxon>ecological metagenomes</taxon>
    </lineage>
</organism>
<dbReference type="AlphaFoldDB" id="A0A6J7FYD0"/>